<dbReference type="Proteomes" id="UP000535543">
    <property type="component" value="Unassembled WGS sequence"/>
</dbReference>
<name>A0A848KME5_9NOCA</name>
<sequence>MTTPHMITTQRSARAWRTGRHWWTAAARTKSAVLLCCVVLVGVSYVHALLAPGYASWTDKTSSWIRDHGGAPLLNAYENWRYTRHPPSDVPADLSSFADPHGIPGGTAAVNIVLPLLPSSNGVPVTWRPGRLSAGGDPLTYTAVFEPDPTHRSVVAAVAIVPHRTAIAHLVAGTRQPGGEGLGGDAQVPAADVPNLLAVFNSGFKMKDIDGGFYKNGVTVGELVDGAASAVIDDHGQLAVGAWGRDLTMTAHVRAVRQNLALIVDAGRPVPGLETNRNGAWGSPRNQLQYTSRSGLGTTAAGDLVYVAGEEMNLTTLAAALTAAGAVRGMELDIHQGMTFFSNWTTDSAGTLTATKLLPTMSSPPDRYLSSDQRDFFYLTAVPESLAVAAPSAAEGTTGSRSQARPPTSGLSSDQHPNVWHA</sequence>
<proteinExistence type="predicted"/>
<evidence type="ECO:0000256" key="1">
    <source>
        <dbReference type="SAM" id="MobiDB-lite"/>
    </source>
</evidence>
<comment type="caution">
    <text evidence="2">The sequence shown here is derived from an EMBL/GenBank/DDBJ whole genome shotgun (WGS) entry which is preliminary data.</text>
</comment>
<reference evidence="2 3" key="2">
    <citation type="submission" date="2020-06" db="EMBL/GenBank/DDBJ databases">
        <title>Antribacter stalactiti gen. nov., sp. nov., a new member of the family Nacardiaceae isolated from a cave.</title>
        <authorList>
            <person name="Kim I.S."/>
        </authorList>
    </citation>
    <scope>NUCLEOTIDE SEQUENCE [LARGE SCALE GENOMIC DNA]</scope>
    <source>
        <strain evidence="2 3">YC2-7</strain>
    </source>
</reference>
<dbReference type="AlphaFoldDB" id="A0A848KME5"/>
<dbReference type="RefSeq" id="WP_169593946.1">
    <property type="nucleotide sequence ID" value="NZ_VCQU01000014.1"/>
</dbReference>
<accession>A0A848KME5</accession>
<reference evidence="2 3" key="1">
    <citation type="submission" date="2019-05" db="EMBL/GenBank/DDBJ databases">
        <authorList>
            <person name="Lee S.D."/>
        </authorList>
    </citation>
    <scope>NUCLEOTIDE SEQUENCE [LARGE SCALE GENOMIC DNA]</scope>
    <source>
        <strain evidence="2 3">YC2-7</strain>
    </source>
</reference>
<evidence type="ECO:0000313" key="3">
    <source>
        <dbReference type="Proteomes" id="UP000535543"/>
    </source>
</evidence>
<organism evidence="2 3">
    <name type="scientific">Antrihabitans stalactiti</name>
    <dbReference type="NCBI Taxonomy" id="2584121"/>
    <lineage>
        <taxon>Bacteria</taxon>
        <taxon>Bacillati</taxon>
        <taxon>Actinomycetota</taxon>
        <taxon>Actinomycetes</taxon>
        <taxon>Mycobacteriales</taxon>
        <taxon>Nocardiaceae</taxon>
        <taxon>Antrihabitans</taxon>
    </lineage>
</organism>
<keyword evidence="3" id="KW-1185">Reference proteome</keyword>
<evidence type="ECO:0000313" key="2">
    <source>
        <dbReference type="EMBL" id="NMN99036.1"/>
    </source>
</evidence>
<dbReference type="EMBL" id="VCQU01000014">
    <property type="protein sequence ID" value="NMN99036.1"/>
    <property type="molecule type" value="Genomic_DNA"/>
</dbReference>
<evidence type="ECO:0008006" key="4">
    <source>
        <dbReference type="Google" id="ProtNLM"/>
    </source>
</evidence>
<feature type="compositionally biased region" description="Polar residues" evidence="1">
    <location>
        <begin position="395"/>
        <end position="416"/>
    </location>
</feature>
<gene>
    <name evidence="2" type="ORF">FGL95_28785</name>
</gene>
<feature type="region of interest" description="Disordered" evidence="1">
    <location>
        <begin position="390"/>
        <end position="422"/>
    </location>
</feature>
<protein>
    <recommendedName>
        <fullName evidence="4">Phosphodiester glycosidase domain-containing protein</fullName>
    </recommendedName>
</protein>